<protein>
    <submittedName>
        <fullName evidence="1">Uncharacterized protein</fullName>
    </submittedName>
</protein>
<organism evidence="1 2">
    <name type="scientific">Nitrosococcus wardiae</name>
    <dbReference type="NCBI Taxonomy" id="1814290"/>
    <lineage>
        <taxon>Bacteria</taxon>
        <taxon>Pseudomonadati</taxon>
        <taxon>Pseudomonadota</taxon>
        <taxon>Gammaproteobacteria</taxon>
        <taxon>Chromatiales</taxon>
        <taxon>Chromatiaceae</taxon>
        <taxon>Nitrosococcus</taxon>
    </lineage>
</organism>
<accession>A0A4P7C068</accession>
<dbReference type="Proteomes" id="UP000294325">
    <property type="component" value="Chromosome"/>
</dbReference>
<dbReference type="EMBL" id="CP038033">
    <property type="protein sequence ID" value="QBQ55928.1"/>
    <property type="molecule type" value="Genomic_DNA"/>
</dbReference>
<evidence type="ECO:0000313" key="2">
    <source>
        <dbReference type="Proteomes" id="UP000294325"/>
    </source>
</evidence>
<name>A0A4P7C068_9GAMM</name>
<dbReference type="KEGG" id="nwr:E3U44_16455"/>
<evidence type="ECO:0000313" key="1">
    <source>
        <dbReference type="EMBL" id="QBQ55928.1"/>
    </source>
</evidence>
<keyword evidence="2" id="KW-1185">Reference proteome</keyword>
<sequence length="72" mass="8342">MVSAPLARMRSETVHRGPHDWPFAMNWRYDFLALGAMAKGLELAWIIHEITTKALSSQRNQNEHIHQFLPTD</sequence>
<proteinExistence type="predicted"/>
<reference evidence="1 2" key="1">
    <citation type="submission" date="2019-03" db="EMBL/GenBank/DDBJ databases">
        <title>The genome sequence of Nitrosococcus wardiae strain D1FHST reveals the archetypal metabolic capacity of ammonia-oxidizing Gammaproteobacteria.</title>
        <authorList>
            <person name="Wang L."/>
            <person name="Lim C.K."/>
            <person name="Hanson T.E."/>
            <person name="Dang H."/>
            <person name="Klotz M.G."/>
        </authorList>
    </citation>
    <scope>NUCLEOTIDE SEQUENCE [LARGE SCALE GENOMIC DNA]</scope>
    <source>
        <strain evidence="1 2">D1FHS</strain>
    </source>
</reference>
<dbReference type="AlphaFoldDB" id="A0A4P7C068"/>
<gene>
    <name evidence="1" type="ORF">E3U44_16455</name>
</gene>